<dbReference type="SUPFAM" id="SSF51556">
    <property type="entry name" value="Metallo-dependent hydrolases"/>
    <property type="match status" value="1"/>
</dbReference>
<keyword evidence="5" id="KW-0862">Zinc</keyword>
<evidence type="ECO:0000259" key="6">
    <source>
        <dbReference type="Pfam" id="PF00962"/>
    </source>
</evidence>
<protein>
    <submittedName>
        <fullName evidence="7">Adenosine deaminase</fullName>
    </submittedName>
</protein>
<dbReference type="GO" id="GO:0019239">
    <property type="term" value="F:deaminase activity"/>
    <property type="evidence" value="ECO:0007669"/>
    <property type="project" value="InterPro"/>
</dbReference>
<organism evidence="7 8">
    <name type="scientific">Paenibacillus uliginis N3/975</name>
    <dbReference type="NCBI Taxonomy" id="1313296"/>
    <lineage>
        <taxon>Bacteria</taxon>
        <taxon>Bacillati</taxon>
        <taxon>Bacillota</taxon>
        <taxon>Bacilli</taxon>
        <taxon>Bacillales</taxon>
        <taxon>Paenibacillaceae</taxon>
        <taxon>Paenibacillus</taxon>
    </lineage>
</organism>
<dbReference type="GO" id="GO:0016814">
    <property type="term" value="F:hydrolase activity, acting on carbon-nitrogen (but not peptide) bonds, in cyclic amidines"/>
    <property type="evidence" value="ECO:0007669"/>
    <property type="project" value="UniProtKB-ARBA"/>
</dbReference>
<evidence type="ECO:0000313" key="7">
    <source>
        <dbReference type="EMBL" id="SMF92240.1"/>
    </source>
</evidence>
<comment type="cofactor">
    <cofactor evidence="1">
        <name>Zn(2+)</name>
        <dbReference type="ChEBI" id="CHEBI:29105"/>
    </cofactor>
</comment>
<keyword evidence="4" id="KW-0378">Hydrolase</keyword>
<keyword evidence="3" id="KW-0479">Metal-binding</keyword>
<evidence type="ECO:0000256" key="3">
    <source>
        <dbReference type="ARBA" id="ARBA00022723"/>
    </source>
</evidence>
<accession>A0A1X7HTW0</accession>
<dbReference type="PANTHER" id="PTHR43114:SF6">
    <property type="entry name" value="ADENINE DEAMINASE"/>
    <property type="match status" value="1"/>
</dbReference>
<dbReference type="EMBL" id="LT840184">
    <property type="protein sequence ID" value="SMF92240.1"/>
    <property type="molecule type" value="Genomic_DNA"/>
</dbReference>
<evidence type="ECO:0000256" key="1">
    <source>
        <dbReference type="ARBA" id="ARBA00001947"/>
    </source>
</evidence>
<sequence length="327" mass="36706">MSLELEEFSIKQVFIDSLMNESLMGLQAIPKSDLHNHAGRGGTIEYIGEWANVSIQPPTEPFQSLHGMQSWFDENVKRHCPGIQGYLKRIEASFVQAAEDHIERLALSFGLDEIDALGGMEPFSRIMNDFHRCYAPRTKFLPELALDRACNVDEVYGRLDAILACQWFRSIDICNDEFAQPIACFKSIYRAAKAAGLTLKAHVGEFGTADDVMEAVEELELQEIHHGIAAASSPQIMRWLSENHIQLNVCPTSNIMLGVAESYGTHPIRSLYEYGVPVTINTDDLLIFNQSVSQEYMNLYKSGLMTPEELNEIRLTGLKDTMKSPTV</sequence>
<proteinExistence type="inferred from homology"/>
<dbReference type="STRING" id="1313296.SAMN05661091_5739"/>
<dbReference type="InterPro" id="IPR006330">
    <property type="entry name" value="Ado/ade_deaminase"/>
</dbReference>
<keyword evidence="8" id="KW-1185">Reference proteome</keyword>
<dbReference type="GO" id="GO:0046872">
    <property type="term" value="F:metal ion binding"/>
    <property type="evidence" value="ECO:0007669"/>
    <property type="project" value="UniProtKB-KW"/>
</dbReference>
<feature type="domain" description="Adenosine deaminase" evidence="6">
    <location>
        <begin position="170"/>
        <end position="320"/>
    </location>
</feature>
<reference evidence="7 8" key="1">
    <citation type="submission" date="2017-04" db="EMBL/GenBank/DDBJ databases">
        <authorList>
            <person name="Afonso C.L."/>
            <person name="Miller P.J."/>
            <person name="Scott M.A."/>
            <person name="Spackman E."/>
            <person name="Goraichik I."/>
            <person name="Dimitrov K.M."/>
            <person name="Suarez D.L."/>
            <person name="Swayne D.E."/>
        </authorList>
    </citation>
    <scope>NUCLEOTIDE SEQUENCE [LARGE SCALE GENOMIC DNA]</scope>
    <source>
        <strain evidence="7 8">N3/975</strain>
    </source>
</reference>
<dbReference type="AlphaFoldDB" id="A0A1X7HTW0"/>
<evidence type="ECO:0000313" key="8">
    <source>
        <dbReference type="Proteomes" id="UP000192940"/>
    </source>
</evidence>
<evidence type="ECO:0000256" key="5">
    <source>
        <dbReference type="ARBA" id="ARBA00022833"/>
    </source>
</evidence>
<evidence type="ECO:0000256" key="2">
    <source>
        <dbReference type="ARBA" id="ARBA00006676"/>
    </source>
</evidence>
<name>A0A1X7HTW0_9BACL</name>
<dbReference type="PANTHER" id="PTHR43114">
    <property type="entry name" value="ADENINE DEAMINASE"/>
    <property type="match status" value="1"/>
</dbReference>
<dbReference type="InterPro" id="IPR032466">
    <property type="entry name" value="Metal_Hydrolase"/>
</dbReference>
<dbReference type="Gene3D" id="3.20.20.140">
    <property type="entry name" value="Metal-dependent hydrolases"/>
    <property type="match status" value="1"/>
</dbReference>
<dbReference type="Pfam" id="PF00962">
    <property type="entry name" value="A_deaminase"/>
    <property type="match status" value="1"/>
</dbReference>
<dbReference type="Proteomes" id="UP000192940">
    <property type="component" value="Chromosome I"/>
</dbReference>
<dbReference type="InterPro" id="IPR001365">
    <property type="entry name" value="A_deaminase_dom"/>
</dbReference>
<gene>
    <name evidence="7" type="ORF">SAMN05661091_5739</name>
</gene>
<evidence type="ECO:0000256" key="4">
    <source>
        <dbReference type="ARBA" id="ARBA00022801"/>
    </source>
</evidence>
<comment type="similarity">
    <text evidence="2">Belongs to the metallo-dependent hydrolases superfamily. Adenosine and AMP deaminases family.</text>
</comment>